<keyword evidence="1" id="KW-0812">Transmembrane</keyword>
<dbReference type="RefSeq" id="WP_138208944.1">
    <property type="nucleotide sequence ID" value="NZ_CBCRUQ010000011.1"/>
</dbReference>
<feature type="transmembrane region" description="Helical" evidence="1">
    <location>
        <begin position="73"/>
        <end position="92"/>
    </location>
</feature>
<evidence type="ECO:0000259" key="2">
    <source>
        <dbReference type="Pfam" id="PF14317"/>
    </source>
</evidence>
<protein>
    <recommendedName>
        <fullName evidence="2">YcxB-like C-terminal domain-containing protein</fullName>
    </recommendedName>
</protein>
<keyword evidence="1" id="KW-1133">Transmembrane helix</keyword>
<dbReference type="KEGG" id="hhw:NCTC503_00096"/>
<accession>A0A4U9QTZ4</accession>
<name>A0A4U9QTZ4_HATHI</name>
<feature type="transmembrane region" description="Helical" evidence="1">
    <location>
        <begin position="38"/>
        <end position="61"/>
    </location>
</feature>
<evidence type="ECO:0000313" key="4">
    <source>
        <dbReference type="Proteomes" id="UP000308489"/>
    </source>
</evidence>
<dbReference type="Pfam" id="PF14317">
    <property type="entry name" value="YcxB"/>
    <property type="match status" value="1"/>
</dbReference>
<gene>
    <name evidence="3" type="ORF">NCTC503_00096</name>
</gene>
<proteinExistence type="predicted"/>
<feature type="domain" description="YcxB-like C-terminal" evidence="2">
    <location>
        <begin position="134"/>
        <end position="187"/>
    </location>
</feature>
<keyword evidence="1" id="KW-0472">Membrane</keyword>
<dbReference type="Proteomes" id="UP000308489">
    <property type="component" value="Chromosome 1"/>
</dbReference>
<organism evidence="3 4">
    <name type="scientific">Hathewaya histolytica</name>
    <name type="common">Clostridium histolyticum</name>
    <dbReference type="NCBI Taxonomy" id="1498"/>
    <lineage>
        <taxon>Bacteria</taxon>
        <taxon>Bacillati</taxon>
        <taxon>Bacillota</taxon>
        <taxon>Clostridia</taxon>
        <taxon>Eubacteriales</taxon>
        <taxon>Clostridiaceae</taxon>
        <taxon>Hathewaya</taxon>
    </lineage>
</organism>
<reference evidence="3 4" key="1">
    <citation type="submission" date="2019-05" db="EMBL/GenBank/DDBJ databases">
        <authorList>
            <consortium name="Pathogen Informatics"/>
        </authorList>
    </citation>
    <scope>NUCLEOTIDE SEQUENCE [LARGE SCALE GENOMIC DNA]</scope>
    <source>
        <strain evidence="3 4">NCTC503</strain>
    </source>
</reference>
<sequence>MGEDKINMKVNVSIEDKNTYMEYFSEKSKMSRGLDKNIILRGVKVSAIIILYLIILPFVVYKDLLFINMVEQIIKIIIPIIATIYLLYFIGFKNKQYNIIYLLKEGQFNIYGIDMGPYDINNSIDEYNIGLDCQGITVETKFFKAEVDWGSLDEIVLFKNYLYLFETNKRIFSIIPLSEDNKEALLGFISRYSNKKLKKVK</sequence>
<keyword evidence="4" id="KW-1185">Reference proteome</keyword>
<dbReference type="AlphaFoldDB" id="A0A4U9QTZ4"/>
<evidence type="ECO:0000256" key="1">
    <source>
        <dbReference type="SAM" id="Phobius"/>
    </source>
</evidence>
<dbReference type="InterPro" id="IPR025588">
    <property type="entry name" value="YcxB-like_C"/>
</dbReference>
<dbReference type="EMBL" id="LR590481">
    <property type="protein sequence ID" value="VTQ81932.1"/>
    <property type="molecule type" value="Genomic_DNA"/>
</dbReference>
<evidence type="ECO:0000313" key="3">
    <source>
        <dbReference type="EMBL" id="VTQ81932.1"/>
    </source>
</evidence>